<feature type="domain" description="DUF5067" evidence="2">
    <location>
        <begin position="20"/>
        <end position="107"/>
    </location>
</feature>
<name>A0A1G7NWP0_9LACT</name>
<keyword evidence="1" id="KW-0732">Signal</keyword>
<protein>
    <recommendedName>
        <fullName evidence="2">DUF5067 domain-containing protein</fullName>
    </recommendedName>
</protein>
<dbReference type="InterPro" id="IPR031989">
    <property type="entry name" value="DUF5067"/>
</dbReference>
<gene>
    <name evidence="3" type="ORF">SAMN05421791_1015</name>
</gene>
<evidence type="ECO:0000259" key="2">
    <source>
        <dbReference type="Pfam" id="PF16729"/>
    </source>
</evidence>
<dbReference type="OrthoDB" id="2140894at2"/>
<reference evidence="3 4" key="1">
    <citation type="submission" date="2016-10" db="EMBL/GenBank/DDBJ databases">
        <authorList>
            <person name="de Groot N.N."/>
        </authorList>
    </citation>
    <scope>NUCLEOTIDE SEQUENCE [LARGE SCALE GENOMIC DNA]</scope>
    <source>
        <strain evidence="3 4">ATCC BAA-466</strain>
    </source>
</reference>
<dbReference type="RefSeq" id="WP_090288718.1">
    <property type="nucleotide sequence ID" value="NZ_FNCK01000001.1"/>
</dbReference>
<dbReference type="AlphaFoldDB" id="A0A1G7NWP0"/>
<organism evidence="3 4">
    <name type="scientific">Facklamia miroungae</name>
    <dbReference type="NCBI Taxonomy" id="120956"/>
    <lineage>
        <taxon>Bacteria</taxon>
        <taxon>Bacillati</taxon>
        <taxon>Bacillota</taxon>
        <taxon>Bacilli</taxon>
        <taxon>Lactobacillales</taxon>
        <taxon>Aerococcaceae</taxon>
        <taxon>Facklamia</taxon>
    </lineage>
</organism>
<dbReference type="EMBL" id="FNCK01000001">
    <property type="protein sequence ID" value="SDF77620.1"/>
    <property type="molecule type" value="Genomic_DNA"/>
</dbReference>
<evidence type="ECO:0000256" key="1">
    <source>
        <dbReference type="ARBA" id="ARBA00022729"/>
    </source>
</evidence>
<accession>A0A1G7NWP0</accession>
<dbReference type="Gene3D" id="2.60.40.1240">
    <property type="match status" value="1"/>
</dbReference>
<dbReference type="Proteomes" id="UP000199708">
    <property type="component" value="Unassembled WGS sequence"/>
</dbReference>
<dbReference type="Pfam" id="PF16729">
    <property type="entry name" value="DUF5067"/>
    <property type="match status" value="1"/>
</dbReference>
<keyword evidence="4" id="KW-1185">Reference proteome</keyword>
<evidence type="ECO:0000313" key="3">
    <source>
        <dbReference type="EMBL" id="SDF77620.1"/>
    </source>
</evidence>
<proteinExistence type="predicted"/>
<dbReference type="InterPro" id="IPR029050">
    <property type="entry name" value="Immunoprotect_excell_Ig-like"/>
</dbReference>
<evidence type="ECO:0000313" key="4">
    <source>
        <dbReference type="Proteomes" id="UP000199708"/>
    </source>
</evidence>
<sequence>MFSIKYVSLLAPATAGNQDQVLPMLVVKYEFENTSDQKVMDYAHAWDQQVFFSQFKEDSMNKLEPANYQLDPDQEVFPKYEEVDSGEQTTVTAYYQLMDTESPLTLSIAENETISDFDLKIEDLLKLPNPSALYLNDSNQGYLFDFNTLYVLNPSQDLVNQLDLEIQNPSDFELSKEANVQLEKLNENDVEAIKLENINYQVTEEEQIEVINEYEEVILTLESQSNWNDFEDLNGQMYQIVE</sequence>